<dbReference type="HOGENOM" id="CLU_1326322_0_0_1"/>
<organism evidence="1 2">
    <name type="scientific">Cryptococcus deuterogattii Ram5</name>
    <dbReference type="NCBI Taxonomy" id="1296110"/>
    <lineage>
        <taxon>Eukaryota</taxon>
        <taxon>Fungi</taxon>
        <taxon>Dikarya</taxon>
        <taxon>Basidiomycota</taxon>
        <taxon>Agaricomycotina</taxon>
        <taxon>Tremellomycetes</taxon>
        <taxon>Tremellales</taxon>
        <taxon>Cryptococcaceae</taxon>
        <taxon>Cryptococcus</taxon>
        <taxon>Cryptococcus gattii species complex</taxon>
    </lineage>
</organism>
<accession>A0A0D0SZ57</accession>
<dbReference type="OrthoDB" id="2574707at2759"/>
<reference evidence="1 2" key="1">
    <citation type="submission" date="2015-01" db="EMBL/GenBank/DDBJ databases">
        <title>The Genome Sequence of Cryptococcus gattii Ram5.</title>
        <authorList>
            <consortium name="The Broad Institute Genomics Platform"/>
            <person name="Cuomo C."/>
            <person name="Litvintseva A."/>
            <person name="Chen Y."/>
            <person name="Heitman J."/>
            <person name="Sun S."/>
            <person name="Springer D."/>
            <person name="Dromer F."/>
            <person name="Young S."/>
            <person name="Zeng Q."/>
            <person name="Gargeya S."/>
            <person name="Abouelleil A."/>
            <person name="Alvarado L."/>
            <person name="Chapman S.B."/>
            <person name="Gainer-Dewar J."/>
            <person name="Goldberg J."/>
            <person name="Griggs A."/>
            <person name="Gujja S."/>
            <person name="Hansen M."/>
            <person name="Howarth C."/>
            <person name="Imamovic A."/>
            <person name="Larimer J."/>
            <person name="Murphy C."/>
            <person name="Naylor J."/>
            <person name="Pearson M."/>
            <person name="Priest M."/>
            <person name="Roberts A."/>
            <person name="Saif S."/>
            <person name="Shea T."/>
            <person name="Sykes S."/>
            <person name="Wortman J."/>
            <person name="Nusbaum C."/>
            <person name="Birren B."/>
        </authorList>
    </citation>
    <scope>NUCLEOTIDE SEQUENCE [LARGE SCALE GENOMIC DNA]</scope>
    <source>
        <strain evidence="1 2">Ram5</strain>
    </source>
</reference>
<dbReference type="EMBL" id="KN847910">
    <property type="protein sequence ID" value="KIR38532.1"/>
    <property type="molecule type" value="Genomic_DNA"/>
</dbReference>
<proteinExistence type="predicted"/>
<evidence type="ECO:0000313" key="2">
    <source>
        <dbReference type="Proteomes" id="UP000053392"/>
    </source>
</evidence>
<dbReference type="AlphaFoldDB" id="A0A0D0SZ57"/>
<sequence length="207" mass="22876">MVERGWLECLAKKRMDKEEMRITIEDLPDVGPAVTVTSSTETPSPGSDLFDQSKTDPFFSGLGCDKALDCDSDFDSETESSTWSGIVPRSVFYGKTWIAGSSLAQAADGKIVCEQEKSLLDDVPQETKKERNERLKNWMEKSDLIVGGTCEYFVKSVHLPSHYTTRVNTTIASGSFTAETRTGSLKRALRRATNMLDPESVGDSQTK</sequence>
<protein>
    <submittedName>
        <fullName evidence="1">Uncharacterized protein</fullName>
    </submittedName>
</protein>
<gene>
    <name evidence="1" type="ORF">I313_05644</name>
</gene>
<keyword evidence="2" id="KW-1185">Reference proteome</keyword>
<evidence type="ECO:0000313" key="1">
    <source>
        <dbReference type="EMBL" id="KIR38532.1"/>
    </source>
</evidence>
<dbReference type="Proteomes" id="UP000053392">
    <property type="component" value="Unassembled WGS sequence"/>
</dbReference>
<name>A0A0D0SZ57_9TREE</name>